<keyword evidence="1" id="KW-0732">Signal</keyword>
<evidence type="ECO:0000313" key="3">
    <source>
        <dbReference type="Proteomes" id="UP000050794"/>
    </source>
</evidence>
<evidence type="ECO:0000313" key="2">
    <source>
        <dbReference type="EMBL" id="VDM23487.1"/>
    </source>
</evidence>
<proteinExistence type="predicted"/>
<dbReference type="Pfam" id="PF07801">
    <property type="entry name" value="DUF1647"/>
    <property type="match status" value="1"/>
</dbReference>
<protein>
    <submittedName>
        <fullName evidence="4">Secreted protein</fullName>
    </submittedName>
</protein>
<dbReference type="EMBL" id="UYWY01000015">
    <property type="protein sequence ID" value="VDM23487.1"/>
    <property type="molecule type" value="Genomic_DNA"/>
</dbReference>
<accession>A0A183TUX6</accession>
<name>A0A183TUX6_TOXCA</name>
<organism evidence="3 4">
    <name type="scientific">Toxocara canis</name>
    <name type="common">Canine roundworm</name>
    <dbReference type="NCBI Taxonomy" id="6265"/>
    <lineage>
        <taxon>Eukaryota</taxon>
        <taxon>Metazoa</taxon>
        <taxon>Ecdysozoa</taxon>
        <taxon>Nematoda</taxon>
        <taxon>Chromadorea</taxon>
        <taxon>Rhabditida</taxon>
        <taxon>Spirurina</taxon>
        <taxon>Ascaridomorpha</taxon>
        <taxon>Ascaridoidea</taxon>
        <taxon>Toxocaridae</taxon>
        <taxon>Toxocara</taxon>
    </lineage>
</organism>
<feature type="chain" id="PRO_5044552822" evidence="1">
    <location>
        <begin position="18"/>
        <end position="405"/>
    </location>
</feature>
<evidence type="ECO:0000256" key="1">
    <source>
        <dbReference type="SAM" id="SignalP"/>
    </source>
</evidence>
<sequence>MCLNVALFGTLWLTTCSVSVPRFQKSTEKRTIPAECMCQFGGKEYDFCYRLPENLSVRGKRMSCASAPILHDLGLLQEDSNEYLDLRRDKMPQPVMVTAFSENHWEEGKRLISTIQRLWPQQLLIVYDLGLDESTARFVRKLCNVEYRKFDYMRYPPYVRRLSHYRWKPILIAETLDQFGSIWYMDTSIVMDKSNLEHIYDLVRCKRNHTAAPPLASIAERDERELSVPHESGWDQKQWRENIRECRKSSYLLHGYTGHGIFPATHPDTYVYIPTNLHEIKKPKAKMYDAGFVFAVKTTETIQNIVKWYVLCALEKNCMGGDYSKICSFSKNDRFRLVWAAITWIAKTTVIVPLPSSLFSPSVSICVQPRVSFLVADLCYLNSTNRVLTVILQHILATNVHICWE</sequence>
<dbReference type="WBParaSite" id="TCNE_0000004501-mRNA-1">
    <property type="protein sequence ID" value="TCNE_0000004501-mRNA-1"/>
    <property type="gene ID" value="TCNE_0000004501"/>
</dbReference>
<dbReference type="PANTHER" id="PTHR31389:SF4">
    <property type="entry name" value="LD39211P"/>
    <property type="match status" value="1"/>
</dbReference>
<gene>
    <name evidence="2" type="ORF">TCNE_LOCUS46</name>
</gene>
<feature type="signal peptide" evidence="1">
    <location>
        <begin position="1"/>
        <end position="17"/>
    </location>
</feature>
<dbReference type="AlphaFoldDB" id="A0A183TUX6"/>
<dbReference type="Proteomes" id="UP000050794">
    <property type="component" value="Unassembled WGS sequence"/>
</dbReference>
<keyword evidence="3" id="KW-1185">Reference proteome</keyword>
<evidence type="ECO:0000313" key="4">
    <source>
        <dbReference type="WBParaSite" id="TCNE_0000004501-mRNA-1"/>
    </source>
</evidence>
<dbReference type="PANTHER" id="PTHR31389">
    <property type="entry name" value="LD39211P"/>
    <property type="match status" value="1"/>
</dbReference>
<dbReference type="InterPro" id="IPR012444">
    <property type="entry name" value="DUF1647"/>
</dbReference>
<reference evidence="2 3" key="2">
    <citation type="submission" date="2018-11" db="EMBL/GenBank/DDBJ databases">
        <authorList>
            <consortium name="Pathogen Informatics"/>
        </authorList>
    </citation>
    <scope>NUCLEOTIDE SEQUENCE [LARGE SCALE GENOMIC DNA]</scope>
</reference>
<reference evidence="4" key="1">
    <citation type="submission" date="2016-06" db="UniProtKB">
        <authorList>
            <consortium name="WormBaseParasite"/>
        </authorList>
    </citation>
    <scope>IDENTIFICATION</scope>
</reference>